<accession>A0A6H0X6I7</accession>
<sequence length="70" mass="7958">MLNDMMRVLIERNFSVHIYSSLGYGEQNGRLSVIITHMIKDKSAIGYDDCPEKALAKAMLNYIEGHGRIE</sequence>
<keyword evidence="2" id="KW-1185">Reference proteome</keyword>
<reference evidence="1 2" key="1">
    <citation type="submission" date="2020-03" db="EMBL/GenBank/DDBJ databases">
        <authorList>
            <person name="Skorynina A."/>
            <person name="Kazantseva O."/>
            <person name="Baycher S."/>
            <person name="Piligrimova E."/>
            <person name="Kuliabin V."/>
            <person name="Shadrin A."/>
        </authorList>
    </citation>
    <scope>NUCLEOTIDE SEQUENCE [LARGE SCALE GENOMIC DNA]</scope>
</reference>
<gene>
    <name evidence="1" type="ORF">Izhevsk_253</name>
</gene>
<dbReference type="Proteomes" id="UP000503405">
    <property type="component" value="Segment"/>
</dbReference>
<evidence type="ECO:0000313" key="2">
    <source>
        <dbReference type="Proteomes" id="UP000503405"/>
    </source>
</evidence>
<evidence type="ECO:0000313" key="1">
    <source>
        <dbReference type="EMBL" id="QIW89934.1"/>
    </source>
</evidence>
<dbReference type="EMBL" id="MT254578">
    <property type="protein sequence ID" value="QIW89934.1"/>
    <property type="molecule type" value="Genomic_DNA"/>
</dbReference>
<name>A0A6H0X6I7_9CAUD</name>
<protein>
    <submittedName>
        <fullName evidence="1">Uncharacterized protein</fullName>
    </submittedName>
</protein>
<proteinExistence type="predicted"/>
<organism evidence="1 2">
    <name type="scientific">Bacillus phage Izhevsk</name>
    <dbReference type="NCBI Taxonomy" id="2724322"/>
    <lineage>
        <taxon>Viruses</taxon>
        <taxon>Duplodnaviria</taxon>
        <taxon>Heunggongvirae</taxon>
        <taxon>Uroviricota</taxon>
        <taxon>Caudoviricetes</taxon>
        <taxon>Joanripponvirinae</taxon>
        <taxon>Tsamsavirus</taxon>
        <taxon>Tsamsavirus izhevsk</taxon>
    </lineage>
</organism>